<dbReference type="SUPFAM" id="SSF57756">
    <property type="entry name" value="Retrovirus zinc finger-like domains"/>
    <property type="match status" value="1"/>
</dbReference>
<feature type="compositionally biased region" description="Basic and acidic residues" evidence="5">
    <location>
        <begin position="75"/>
        <end position="85"/>
    </location>
</feature>
<gene>
    <name evidence="8" type="ORF">CR513_33901</name>
</gene>
<dbReference type="Gene3D" id="4.10.60.10">
    <property type="entry name" value="Zinc finger, CCHC-type"/>
    <property type="match status" value="1"/>
</dbReference>
<dbReference type="InterPro" id="IPR036875">
    <property type="entry name" value="Znf_CCHC_sf"/>
</dbReference>
<dbReference type="Pfam" id="PF07727">
    <property type="entry name" value="RVT_2"/>
    <property type="match status" value="1"/>
</dbReference>
<protein>
    <recommendedName>
        <fullName evidence="10">Integrase catalytic domain-containing protein</fullName>
    </recommendedName>
</protein>
<reference evidence="8" key="1">
    <citation type="submission" date="2018-05" db="EMBL/GenBank/DDBJ databases">
        <title>Draft genome of Mucuna pruriens seed.</title>
        <authorList>
            <person name="Nnadi N.E."/>
            <person name="Vos R."/>
            <person name="Hasami M.H."/>
            <person name="Devisetty U.K."/>
            <person name="Aguiy J.C."/>
        </authorList>
    </citation>
    <scope>NUCLEOTIDE SEQUENCE [LARGE SCALE GENOMIC DNA]</scope>
    <source>
        <strain evidence="8">JCA_2017</strain>
    </source>
</reference>
<evidence type="ECO:0000259" key="6">
    <source>
        <dbReference type="PROSITE" id="PS50158"/>
    </source>
</evidence>
<evidence type="ECO:0000256" key="2">
    <source>
        <dbReference type="ARBA" id="ARBA00022723"/>
    </source>
</evidence>
<dbReference type="InterPro" id="IPR054722">
    <property type="entry name" value="PolX-like_BBD"/>
</dbReference>
<dbReference type="InterPro" id="IPR013103">
    <property type="entry name" value="RVT_2"/>
</dbReference>
<dbReference type="Pfam" id="PF13976">
    <property type="entry name" value="gag_pre-integrs"/>
    <property type="match status" value="1"/>
</dbReference>
<dbReference type="InterPro" id="IPR039537">
    <property type="entry name" value="Retrotran_Ty1/copia-like"/>
</dbReference>
<dbReference type="Pfam" id="PF25597">
    <property type="entry name" value="SH3_retrovirus"/>
    <property type="match status" value="1"/>
</dbReference>
<feature type="domain" description="CCHC-type" evidence="6">
    <location>
        <begin position="98"/>
        <end position="111"/>
    </location>
</feature>
<dbReference type="OrthoDB" id="1434865at2759"/>
<dbReference type="GO" id="GO:0008270">
    <property type="term" value="F:zinc ion binding"/>
    <property type="evidence" value="ECO:0007669"/>
    <property type="project" value="UniProtKB-KW"/>
</dbReference>
<dbReference type="PROSITE" id="PS50158">
    <property type="entry name" value="ZF_CCHC"/>
    <property type="match status" value="1"/>
</dbReference>
<organism evidence="8 9">
    <name type="scientific">Mucuna pruriens</name>
    <name type="common">Velvet bean</name>
    <name type="synonym">Dolichos pruriens</name>
    <dbReference type="NCBI Taxonomy" id="157652"/>
    <lineage>
        <taxon>Eukaryota</taxon>
        <taxon>Viridiplantae</taxon>
        <taxon>Streptophyta</taxon>
        <taxon>Embryophyta</taxon>
        <taxon>Tracheophyta</taxon>
        <taxon>Spermatophyta</taxon>
        <taxon>Magnoliopsida</taxon>
        <taxon>eudicotyledons</taxon>
        <taxon>Gunneridae</taxon>
        <taxon>Pentapetalae</taxon>
        <taxon>rosids</taxon>
        <taxon>fabids</taxon>
        <taxon>Fabales</taxon>
        <taxon>Fabaceae</taxon>
        <taxon>Papilionoideae</taxon>
        <taxon>50 kb inversion clade</taxon>
        <taxon>NPAAA clade</taxon>
        <taxon>indigoferoid/millettioid clade</taxon>
        <taxon>Phaseoleae</taxon>
        <taxon>Mucuna</taxon>
    </lineage>
</organism>
<keyword evidence="4" id="KW-0862">Zinc</keyword>
<dbReference type="Gene3D" id="3.30.420.10">
    <property type="entry name" value="Ribonuclease H-like superfamily/Ribonuclease H"/>
    <property type="match status" value="1"/>
</dbReference>
<sequence length="790" mass="89910">MKFNVKFEDEEKAVLLMATLPQSFDHLITTLTYGKDKLEYEVISEALLSFDKQYKARSVEQPAALLSERRGRKQHKEDRRNDGKPRGRSKSKAKKDGCFHCGKPGHIKKDCWIFKKETQEAGRKNVGESNNAAMTTEEEAMVVLADECLHVNDNVVEWVIDSGASFHITPNRQMFATYRTGDFGKVKMGNSACSNIVGIGDVVIQTETGCQLTLKEVRHVPDIRLNLISVNALDEQGYNSHFGSKKWKLTKGAMIVAKGDLCCSLYKTRAKSCSSSLNAAVGSLSSLWHKRLGHMSEKGLQHLAKKKLIPLQEDSTSEPCDHCVYGKQHRVAFKGSSSRMSGVLERVRTYVCGPMEVESIGGAKFFVTFIDDASRRVWVYLLKSKDEVFKYFKHFHVMVERETGKKLKCLRSDNGGEYTSHEFRDYCFGHGIRHEKTVPGTPQHNGVAECMNRTILERVRCMRKTSRLPKSFWGAVVQTAVYLINRSPSVPLDGDVPERVWRGKDISYSHLRVFGCQAFAHVPKEQRTKLDDKALPCIFIGYGNEEFGYRLWDPKNKKVIRSRDVIFHEEKLMGDHVEEEKEVPGKNTLELLPQKQGDVGPEEIPDDEDAEDEPAPEDNHQGEHTGVPEGDDQPLRQSTRERVPSRRYPPSEFVLLTERGEPEDYCEALAHKDRARWMEAMRDEMNSLKKNQTYELVRLPKGRKALQNKWVFRLKDEGQGSLVKHKARLVVKGFGQKKGIDFDEIFSPVVKMTSIRTILGLAASLDLEMEQMDVRTAFLHGDLEEEIYMQ</sequence>
<feature type="compositionally biased region" description="Acidic residues" evidence="5">
    <location>
        <begin position="600"/>
        <end position="616"/>
    </location>
</feature>
<keyword evidence="3" id="KW-0378">Hydrolase</keyword>
<dbReference type="PANTHER" id="PTHR42648:SF28">
    <property type="entry name" value="TRANSPOSON-ENCODED PROTEIN WITH RIBONUCLEASE H-LIKE AND RETROVIRUS ZINC FINGER-LIKE DOMAINS"/>
    <property type="match status" value="1"/>
</dbReference>
<evidence type="ECO:0000313" key="9">
    <source>
        <dbReference type="Proteomes" id="UP000257109"/>
    </source>
</evidence>
<dbReference type="PROSITE" id="PS50994">
    <property type="entry name" value="INTEGRASE"/>
    <property type="match status" value="1"/>
</dbReference>
<keyword evidence="4" id="KW-0863">Zinc-finger</keyword>
<dbReference type="InterPro" id="IPR012337">
    <property type="entry name" value="RNaseH-like_sf"/>
</dbReference>
<evidence type="ECO:0000256" key="3">
    <source>
        <dbReference type="ARBA" id="ARBA00022801"/>
    </source>
</evidence>
<dbReference type="InterPro" id="IPR025724">
    <property type="entry name" value="GAG-pre-integrase_dom"/>
</dbReference>
<dbReference type="InterPro" id="IPR036397">
    <property type="entry name" value="RNaseH_sf"/>
</dbReference>
<feature type="region of interest" description="Disordered" evidence="5">
    <location>
        <begin position="62"/>
        <end position="97"/>
    </location>
</feature>
<dbReference type="InterPro" id="IPR057670">
    <property type="entry name" value="SH3_retrovirus"/>
</dbReference>
<feature type="region of interest" description="Disordered" evidence="5">
    <location>
        <begin position="576"/>
        <end position="647"/>
    </location>
</feature>
<evidence type="ECO:0000313" key="8">
    <source>
        <dbReference type="EMBL" id="RDX84970.1"/>
    </source>
</evidence>
<evidence type="ECO:0000256" key="4">
    <source>
        <dbReference type="PROSITE-ProRule" id="PRU00047"/>
    </source>
</evidence>
<keyword evidence="2" id="KW-0479">Metal-binding</keyword>
<dbReference type="GO" id="GO:0008233">
    <property type="term" value="F:peptidase activity"/>
    <property type="evidence" value="ECO:0007669"/>
    <property type="project" value="UniProtKB-KW"/>
</dbReference>
<dbReference type="SUPFAM" id="SSF53098">
    <property type="entry name" value="Ribonuclease H-like"/>
    <property type="match status" value="1"/>
</dbReference>
<dbReference type="InterPro" id="IPR001878">
    <property type="entry name" value="Znf_CCHC"/>
</dbReference>
<comment type="caution">
    <text evidence="8">The sequence shown here is derived from an EMBL/GenBank/DDBJ whole genome shotgun (WGS) entry which is preliminary data.</text>
</comment>
<evidence type="ECO:0000259" key="7">
    <source>
        <dbReference type="PROSITE" id="PS50994"/>
    </source>
</evidence>
<keyword evidence="1" id="KW-0645">Protease</keyword>
<dbReference type="Pfam" id="PF00665">
    <property type="entry name" value="rve"/>
    <property type="match status" value="1"/>
</dbReference>
<name>A0A371G332_MUCPR</name>
<dbReference type="AlphaFoldDB" id="A0A371G332"/>
<evidence type="ECO:0000256" key="5">
    <source>
        <dbReference type="SAM" id="MobiDB-lite"/>
    </source>
</evidence>
<dbReference type="GO" id="GO:0003676">
    <property type="term" value="F:nucleic acid binding"/>
    <property type="evidence" value="ECO:0007669"/>
    <property type="project" value="InterPro"/>
</dbReference>
<dbReference type="Pfam" id="PF00098">
    <property type="entry name" value="zf-CCHC"/>
    <property type="match status" value="1"/>
</dbReference>
<feature type="domain" description="Integrase catalytic" evidence="7">
    <location>
        <begin position="338"/>
        <end position="505"/>
    </location>
</feature>
<dbReference type="SMART" id="SM00343">
    <property type="entry name" value="ZnF_C2HC"/>
    <property type="match status" value="1"/>
</dbReference>
<dbReference type="EMBL" id="QJKJ01006899">
    <property type="protein sequence ID" value="RDX84970.1"/>
    <property type="molecule type" value="Genomic_DNA"/>
</dbReference>
<evidence type="ECO:0000256" key="1">
    <source>
        <dbReference type="ARBA" id="ARBA00022670"/>
    </source>
</evidence>
<dbReference type="Pfam" id="PF22936">
    <property type="entry name" value="Pol_BBD"/>
    <property type="match status" value="1"/>
</dbReference>
<dbReference type="Proteomes" id="UP000257109">
    <property type="component" value="Unassembled WGS sequence"/>
</dbReference>
<keyword evidence="9" id="KW-1185">Reference proteome</keyword>
<evidence type="ECO:0008006" key="10">
    <source>
        <dbReference type="Google" id="ProtNLM"/>
    </source>
</evidence>
<dbReference type="PANTHER" id="PTHR42648">
    <property type="entry name" value="TRANSPOSASE, PUTATIVE-RELATED"/>
    <property type="match status" value="1"/>
</dbReference>
<dbReference type="GO" id="GO:0015074">
    <property type="term" value="P:DNA integration"/>
    <property type="evidence" value="ECO:0007669"/>
    <property type="project" value="InterPro"/>
</dbReference>
<accession>A0A371G332</accession>
<feature type="non-terminal residue" evidence="8">
    <location>
        <position position="1"/>
    </location>
</feature>
<dbReference type="GO" id="GO:0006508">
    <property type="term" value="P:proteolysis"/>
    <property type="evidence" value="ECO:0007669"/>
    <property type="project" value="UniProtKB-KW"/>
</dbReference>
<dbReference type="InterPro" id="IPR001584">
    <property type="entry name" value="Integrase_cat-core"/>
</dbReference>
<proteinExistence type="predicted"/>